<evidence type="ECO:0000259" key="9">
    <source>
        <dbReference type="PROSITE" id="PS50112"/>
    </source>
</evidence>
<sequence length="700" mass="79887">MSFSDRSRIRVLHVDDEPDFAEVTKTFLEREDRLTVETATSADEGLQRLTDCPPDCVVSDYNMPGTDGLEFLRTVREGHTDLPFILFTGKGSEELASDAISAGVTDYLQKRSGTEQYELLANRIKNAVQARREARRAERQEELMRLTDSAGDTGGWELDVATGELLLSPGARDLLGTECRRMPSKRFLDLCYPDNRDEVRAAMDTVIRAQRQMECTCRLHAADDSHRHLDITMSPVITNGGVTEVRGAVSDITEHKQREQQLSQYRDLLESINDAVFVVDQDRRIVYANEQSLDNVGLTAGEVDREPIIPLVEQYTVDRTGVAEFEQALTTALSDRKSEKPDPVELTVAAGGSESVYEHQFSRVSTSQRSVGEGVNKAVAIVARDVTGRKQREQELERARDLLSEMEQLAEIGAWEYDPEEDKVTHTAGELRIYGLDPESELRLDEAFEFYHPEDRDRLKTRFRECIGAGEPYKMDVRVIKADGEQRWVTAQGHRVQQQETEVVRGYVQDITNRKERLETLEQSEALFENTQDMLFIIEHSDDEFVVKRVNQAFESATGLSNDELRGKTPQELFGEARGRKIEDKYRQCVETGESLSYEETLVEEQVPNRDSPTGDGRVYWKTHISPVEVDGDVDRIVGATRDINEQKRRERELKRRNERLDEFTIVNFRSNYSLWEETVPREQCRSPLLARRVSRKSGC</sequence>
<evidence type="ECO:0000256" key="3">
    <source>
        <dbReference type="ARBA" id="ARBA00022553"/>
    </source>
</evidence>
<feature type="domain" description="Response regulatory" evidence="8">
    <location>
        <begin position="10"/>
        <end position="125"/>
    </location>
</feature>
<dbReference type="EC" id="2.7.13.3" evidence="2"/>
<evidence type="ECO:0000256" key="6">
    <source>
        <dbReference type="PROSITE-ProRule" id="PRU00169"/>
    </source>
</evidence>
<dbReference type="InParanoid" id="A0A554MXJ0"/>
<dbReference type="Gene3D" id="3.30.450.20">
    <property type="entry name" value="PAS domain"/>
    <property type="match status" value="4"/>
</dbReference>
<keyword evidence="12" id="KW-1185">Reference proteome</keyword>
<dbReference type="InterPro" id="IPR001789">
    <property type="entry name" value="Sig_transdc_resp-reg_receiver"/>
</dbReference>
<feature type="domain" description="PAC" evidence="10">
    <location>
        <begin position="473"/>
        <end position="523"/>
    </location>
</feature>
<dbReference type="InterPro" id="IPR000700">
    <property type="entry name" value="PAS-assoc_C"/>
</dbReference>
<comment type="caution">
    <text evidence="11">The sequence shown here is derived from an EMBL/GenBank/DDBJ whole genome shotgun (WGS) entry which is preliminary data.</text>
</comment>
<organism evidence="11 12">
    <name type="scientific">Haloglomus irregulare</name>
    <dbReference type="NCBI Taxonomy" id="2234134"/>
    <lineage>
        <taxon>Archaea</taxon>
        <taxon>Methanobacteriati</taxon>
        <taxon>Methanobacteriota</taxon>
        <taxon>Stenosarchaea group</taxon>
        <taxon>Halobacteria</taxon>
        <taxon>Halobacteriales</taxon>
        <taxon>Natronomonadaceae</taxon>
        <taxon>Haloglomus</taxon>
    </lineage>
</organism>
<dbReference type="CDD" id="cd00156">
    <property type="entry name" value="REC"/>
    <property type="match status" value="1"/>
</dbReference>
<dbReference type="Proteomes" id="UP000319894">
    <property type="component" value="Unassembled WGS sequence"/>
</dbReference>
<dbReference type="GO" id="GO:0004673">
    <property type="term" value="F:protein histidine kinase activity"/>
    <property type="evidence" value="ECO:0007669"/>
    <property type="project" value="UniProtKB-EC"/>
</dbReference>
<feature type="domain" description="PAC" evidence="10">
    <location>
        <begin position="213"/>
        <end position="264"/>
    </location>
</feature>
<keyword evidence="7" id="KW-0175">Coiled coil</keyword>
<dbReference type="Pfam" id="PF08448">
    <property type="entry name" value="PAS_4"/>
    <property type="match status" value="2"/>
</dbReference>
<keyword evidence="4" id="KW-0808">Transferase</keyword>
<dbReference type="SMART" id="SM00091">
    <property type="entry name" value="PAS"/>
    <property type="match status" value="4"/>
</dbReference>
<feature type="domain" description="PAS" evidence="9">
    <location>
        <begin position="520"/>
        <end position="593"/>
    </location>
</feature>
<dbReference type="PROSITE" id="PS50110">
    <property type="entry name" value="RESPONSE_REGULATORY"/>
    <property type="match status" value="1"/>
</dbReference>
<keyword evidence="5" id="KW-0418">Kinase</keyword>
<dbReference type="Pfam" id="PF00072">
    <property type="entry name" value="Response_reg"/>
    <property type="match status" value="1"/>
</dbReference>
<evidence type="ECO:0000256" key="2">
    <source>
        <dbReference type="ARBA" id="ARBA00012438"/>
    </source>
</evidence>
<keyword evidence="3 6" id="KW-0597">Phosphoprotein</keyword>
<dbReference type="SUPFAM" id="SSF55785">
    <property type="entry name" value="PYP-like sensor domain (PAS domain)"/>
    <property type="match status" value="4"/>
</dbReference>
<dbReference type="CDD" id="cd00130">
    <property type="entry name" value="PAS"/>
    <property type="match status" value="2"/>
</dbReference>
<evidence type="ECO:0000259" key="8">
    <source>
        <dbReference type="PROSITE" id="PS50110"/>
    </source>
</evidence>
<reference evidence="11 12" key="1">
    <citation type="submission" date="2018-06" db="EMBL/GenBank/DDBJ databases">
        <title>Natronomonas sp. F16-60 a new haloarchaeon isolated from a solar saltern of Isla Cristina, Huelva, Spain.</title>
        <authorList>
            <person name="Duran-Viseras A."/>
            <person name="Sanchez-Porro C."/>
            <person name="Ventosa A."/>
        </authorList>
    </citation>
    <scope>NUCLEOTIDE SEQUENCE [LARGE SCALE GENOMIC DNA]</scope>
    <source>
        <strain evidence="11 12">F16-60</strain>
    </source>
</reference>
<dbReference type="SMART" id="SM00086">
    <property type="entry name" value="PAC"/>
    <property type="match status" value="2"/>
</dbReference>
<dbReference type="InterPro" id="IPR000014">
    <property type="entry name" value="PAS"/>
</dbReference>
<dbReference type="InterPro" id="IPR013656">
    <property type="entry name" value="PAS_4"/>
</dbReference>
<protein>
    <recommendedName>
        <fullName evidence="2">histidine kinase</fullName>
        <ecNumber evidence="2">2.7.13.3</ecNumber>
    </recommendedName>
</protein>
<dbReference type="PANTHER" id="PTHR43304">
    <property type="entry name" value="PHYTOCHROME-LIKE PROTEIN CPH1"/>
    <property type="match status" value="1"/>
</dbReference>
<dbReference type="PANTHER" id="PTHR43304:SF1">
    <property type="entry name" value="PAC DOMAIN-CONTAINING PROTEIN"/>
    <property type="match status" value="1"/>
</dbReference>
<evidence type="ECO:0000256" key="4">
    <source>
        <dbReference type="ARBA" id="ARBA00022679"/>
    </source>
</evidence>
<dbReference type="InterPro" id="IPR011006">
    <property type="entry name" value="CheY-like_superfamily"/>
</dbReference>
<comment type="catalytic activity">
    <reaction evidence="1">
        <text>ATP + protein L-histidine = ADP + protein N-phospho-L-histidine.</text>
        <dbReference type="EC" id="2.7.13.3"/>
    </reaction>
</comment>
<dbReference type="InterPro" id="IPR001610">
    <property type="entry name" value="PAC"/>
</dbReference>
<proteinExistence type="predicted"/>
<evidence type="ECO:0000313" key="12">
    <source>
        <dbReference type="Proteomes" id="UP000319894"/>
    </source>
</evidence>
<dbReference type="Gene3D" id="3.40.50.2300">
    <property type="match status" value="1"/>
</dbReference>
<evidence type="ECO:0000256" key="7">
    <source>
        <dbReference type="SAM" id="Coils"/>
    </source>
</evidence>
<dbReference type="NCBIfam" id="TIGR00229">
    <property type="entry name" value="sensory_box"/>
    <property type="match status" value="4"/>
</dbReference>
<name>A0A554MXJ0_9EURY</name>
<dbReference type="AlphaFoldDB" id="A0A554MXJ0"/>
<dbReference type="SUPFAM" id="SSF52172">
    <property type="entry name" value="CheY-like"/>
    <property type="match status" value="1"/>
</dbReference>
<evidence type="ECO:0000313" key="11">
    <source>
        <dbReference type="EMBL" id="TSD09857.1"/>
    </source>
</evidence>
<dbReference type="SMART" id="SM00448">
    <property type="entry name" value="REC"/>
    <property type="match status" value="1"/>
</dbReference>
<dbReference type="GO" id="GO:0000160">
    <property type="term" value="P:phosphorelay signal transduction system"/>
    <property type="evidence" value="ECO:0007669"/>
    <property type="project" value="InterPro"/>
</dbReference>
<dbReference type="InterPro" id="IPR052162">
    <property type="entry name" value="Sensor_kinase/Photoreceptor"/>
</dbReference>
<dbReference type="InterPro" id="IPR013655">
    <property type="entry name" value="PAS_fold_3"/>
</dbReference>
<feature type="domain" description="PAS" evidence="9">
    <location>
        <begin position="432"/>
        <end position="470"/>
    </location>
</feature>
<dbReference type="EMBL" id="QMDX01000010">
    <property type="protein sequence ID" value="TSD09857.1"/>
    <property type="molecule type" value="Genomic_DNA"/>
</dbReference>
<dbReference type="PROSITE" id="PS50113">
    <property type="entry name" value="PAC"/>
    <property type="match status" value="3"/>
</dbReference>
<dbReference type="Pfam" id="PF08447">
    <property type="entry name" value="PAS_3"/>
    <property type="match status" value="2"/>
</dbReference>
<evidence type="ECO:0000256" key="5">
    <source>
        <dbReference type="ARBA" id="ARBA00022777"/>
    </source>
</evidence>
<accession>A0A554MXJ0</accession>
<feature type="modified residue" description="4-aspartylphosphate" evidence="6">
    <location>
        <position position="60"/>
    </location>
</feature>
<evidence type="ECO:0000259" key="10">
    <source>
        <dbReference type="PROSITE" id="PS50113"/>
    </source>
</evidence>
<feature type="coiled-coil region" evidence="7">
    <location>
        <begin position="637"/>
        <end position="664"/>
    </location>
</feature>
<dbReference type="PROSITE" id="PS50112">
    <property type="entry name" value="PAS"/>
    <property type="match status" value="3"/>
</dbReference>
<gene>
    <name evidence="11" type="ORF">DP107_14525</name>
</gene>
<evidence type="ECO:0000256" key="1">
    <source>
        <dbReference type="ARBA" id="ARBA00000085"/>
    </source>
</evidence>
<feature type="domain" description="PAS" evidence="9">
    <location>
        <begin position="261"/>
        <end position="303"/>
    </location>
</feature>
<feature type="domain" description="PAC" evidence="10">
    <location>
        <begin position="601"/>
        <end position="656"/>
    </location>
</feature>
<dbReference type="Gene3D" id="2.10.70.100">
    <property type="match status" value="1"/>
</dbReference>
<dbReference type="InterPro" id="IPR035965">
    <property type="entry name" value="PAS-like_dom_sf"/>
</dbReference>